<feature type="compositionally biased region" description="Basic and acidic residues" evidence="3">
    <location>
        <begin position="36"/>
        <end position="57"/>
    </location>
</feature>
<dbReference type="Proteomes" id="UP000232323">
    <property type="component" value="Unassembled WGS sequence"/>
</dbReference>
<dbReference type="PANTHER" id="PTHR43158:SF12">
    <property type="entry name" value="ABC TRANSPORTER FAMILY PROTEIN"/>
    <property type="match status" value="1"/>
</dbReference>
<dbReference type="GO" id="GO:0016887">
    <property type="term" value="F:ATP hydrolysis activity"/>
    <property type="evidence" value="ECO:0007669"/>
    <property type="project" value="InterPro"/>
</dbReference>
<dbReference type="GO" id="GO:0005524">
    <property type="term" value="F:ATP binding"/>
    <property type="evidence" value="ECO:0007669"/>
    <property type="project" value="UniProtKB-KW"/>
</dbReference>
<organism evidence="5 6">
    <name type="scientific">Chlamydomonas eustigma</name>
    <dbReference type="NCBI Taxonomy" id="1157962"/>
    <lineage>
        <taxon>Eukaryota</taxon>
        <taxon>Viridiplantae</taxon>
        <taxon>Chlorophyta</taxon>
        <taxon>core chlorophytes</taxon>
        <taxon>Chlorophyceae</taxon>
        <taxon>CS clade</taxon>
        <taxon>Chlamydomonadales</taxon>
        <taxon>Chlamydomonadaceae</taxon>
        <taxon>Chlamydomonas</taxon>
    </lineage>
</organism>
<sequence>MPVPVSVTNPKGVGLTGHYAAPLETSGPFARIAAQKSDDVEPTSKPEETPSEQAERTTTEATDAAASTMNVDNDHNVVVRGLTFAYPGLDGRPVPGMSPLISNMTFSLKPGSRCLLLGGNGAGKTTLLKILGGKHMVPQDCVSVLGRPPFHDTNLTASGDLSYVGGNWTRDVAFAGCSVPLTGDFPASKMIDSVPGVDPARKARLIKALDVDPDWRMHQVSDGQRRRVQICVGMLKPFKVLLLDEITVDLDVLGRAELMQFLKEECEQRGATILYATHIFDGLEFWPSHIAYMARGVMRVLKDAKDVPELGQGKLLELVYALLSEEADAVEKARGGPRSAAWDPSREGQVDSFSYVFNNGWVPGTMGSSLSTNAVMRM</sequence>
<protein>
    <recommendedName>
        <fullName evidence="4">ABC transporter domain-containing protein</fullName>
    </recommendedName>
</protein>
<reference evidence="5 6" key="1">
    <citation type="submission" date="2017-08" db="EMBL/GenBank/DDBJ databases">
        <title>Acidophilic green algal genome provides insights into adaptation to an acidic environment.</title>
        <authorList>
            <person name="Hirooka S."/>
            <person name="Hirose Y."/>
            <person name="Kanesaki Y."/>
            <person name="Higuchi S."/>
            <person name="Fujiwara T."/>
            <person name="Onuma R."/>
            <person name="Era A."/>
            <person name="Ohbayashi R."/>
            <person name="Uzuka A."/>
            <person name="Nozaki H."/>
            <person name="Yoshikawa H."/>
            <person name="Miyagishima S.Y."/>
        </authorList>
    </citation>
    <scope>NUCLEOTIDE SEQUENCE [LARGE SCALE GENOMIC DNA]</scope>
    <source>
        <strain evidence="5 6">NIES-2499</strain>
    </source>
</reference>
<dbReference type="AlphaFoldDB" id="A0A250WYD0"/>
<evidence type="ECO:0000313" key="5">
    <source>
        <dbReference type="EMBL" id="GAX75858.1"/>
    </source>
</evidence>
<comment type="caution">
    <text evidence="5">The sequence shown here is derived from an EMBL/GenBank/DDBJ whole genome shotgun (WGS) entry which is preliminary data.</text>
</comment>
<accession>A0A250WYD0</accession>
<dbReference type="SUPFAM" id="SSF52540">
    <property type="entry name" value="P-loop containing nucleoside triphosphate hydrolases"/>
    <property type="match status" value="1"/>
</dbReference>
<keyword evidence="1" id="KW-0547">Nucleotide-binding</keyword>
<keyword evidence="2" id="KW-0067">ATP-binding</keyword>
<evidence type="ECO:0000256" key="3">
    <source>
        <dbReference type="SAM" id="MobiDB-lite"/>
    </source>
</evidence>
<dbReference type="InterPro" id="IPR003593">
    <property type="entry name" value="AAA+_ATPase"/>
</dbReference>
<proteinExistence type="predicted"/>
<evidence type="ECO:0000259" key="4">
    <source>
        <dbReference type="PROSITE" id="PS50893"/>
    </source>
</evidence>
<keyword evidence="6" id="KW-1185">Reference proteome</keyword>
<dbReference type="Gene3D" id="3.40.50.300">
    <property type="entry name" value="P-loop containing nucleotide triphosphate hydrolases"/>
    <property type="match status" value="1"/>
</dbReference>
<dbReference type="PANTHER" id="PTHR43158">
    <property type="entry name" value="SKFA PEPTIDE EXPORT ATP-BINDING PROTEIN SKFE"/>
    <property type="match status" value="1"/>
</dbReference>
<dbReference type="InterPro" id="IPR003439">
    <property type="entry name" value="ABC_transporter-like_ATP-bd"/>
</dbReference>
<dbReference type="OrthoDB" id="6512918at2759"/>
<gene>
    <name evidence="5" type="ORF">CEUSTIGMA_g3301.t1</name>
</gene>
<dbReference type="Pfam" id="PF00005">
    <property type="entry name" value="ABC_tran"/>
    <property type="match status" value="1"/>
</dbReference>
<evidence type="ECO:0000256" key="1">
    <source>
        <dbReference type="ARBA" id="ARBA00022741"/>
    </source>
</evidence>
<dbReference type="PROSITE" id="PS50893">
    <property type="entry name" value="ABC_TRANSPORTER_2"/>
    <property type="match status" value="1"/>
</dbReference>
<feature type="region of interest" description="Disordered" evidence="3">
    <location>
        <begin position="1"/>
        <end position="57"/>
    </location>
</feature>
<evidence type="ECO:0000313" key="6">
    <source>
        <dbReference type="Proteomes" id="UP000232323"/>
    </source>
</evidence>
<dbReference type="EMBL" id="BEGY01000014">
    <property type="protein sequence ID" value="GAX75858.1"/>
    <property type="molecule type" value="Genomic_DNA"/>
</dbReference>
<dbReference type="InterPro" id="IPR027417">
    <property type="entry name" value="P-loop_NTPase"/>
</dbReference>
<evidence type="ECO:0000256" key="2">
    <source>
        <dbReference type="ARBA" id="ARBA00022840"/>
    </source>
</evidence>
<dbReference type="CDD" id="cd00267">
    <property type="entry name" value="ABC_ATPase"/>
    <property type="match status" value="1"/>
</dbReference>
<name>A0A250WYD0_9CHLO</name>
<feature type="domain" description="ABC transporter" evidence="4">
    <location>
        <begin position="77"/>
        <end position="320"/>
    </location>
</feature>
<dbReference type="SMART" id="SM00382">
    <property type="entry name" value="AAA"/>
    <property type="match status" value="1"/>
</dbReference>